<evidence type="ECO:0000256" key="1">
    <source>
        <dbReference type="ARBA" id="ARBA00004429"/>
    </source>
</evidence>
<dbReference type="NCBIfam" id="TIGR01726">
    <property type="entry name" value="HEQRo_perm_3TM"/>
    <property type="match status" value="1"/>
</dbReference>
<dbReference type="AlphaFoldDB" id="A0A859QV95"/>
<comment type="subcellular location">
    <subcellularLocation>
        <location evidence="1">Cell inner membrane</location>
        <topology evidence="1">Multi-pass membrane protein</topology>
    </subcellularLocation>
    <subcellularLocation>
        <location evidence="9">Cell membrane</location>
        <topology evidence="9">Multi-pass membrane protein</topology>
    </subcellularLocation>
</comment>
<feature type="transmembrane region" description="Helical" evidence="9">
    <location>
        <begin position="131"/>
        <end position="153"/>
    </location>
</feature>
<feature type="transmembrane region" description="Helical" evidence="9">
    <location>
        <begin position="185"/>
        <end position="206"/>
    </location>
</feature>
<evidence type="ECO:0000256" key="5">
    <source>
        <dbReference type="ARBA" id="ARBA00022692"/>
    </source>
</evidence>
<dbReference type="GO" id="GO:0022857">
    <property type="term" value="F:transmembrane transporter activity"/>
    <property type="evidence" value="ECO:0007669"/>
    <property type="project" value="InterPro"/>
</dbReference>
<evidence type="ECO:0000256" key="7">
    <source>
        <dbReference type="ARBA" id="ARBA00022989"/>
    </source>
</evidence>
<dbReference type="PROSITE" id="PS50928">
    <property type="entry name" value="ABC_TM1"/>
    <property type="match status" value="1"/>
</dbReference>
<keyword evidence="5 9" id="KW-0812">Transmembrane</keyword>
<evidence type="ECO:0000256" key="9">
    <source>
        <dbReference type="RuleBase" id="RU363032"/>
    </source>
</evidence>
<sequence>MDKLDDLIGYATFILKGATGTIELTIYSCAFALLMAMVTGIALVGRPLIIRSLARIYVEVFRGTSLFVQLFGAYFVLPLTGISLSPVQAGVLAIGLNGGAYGAEVVRSAIEAVGSDQREATIALNLTRWQAMRWVIIPQAMVLMLPSFGNLAIEIMKATAVTSLITVTELTFQAQTVRMQTGQTALPFMLIFFTYLILASALIAIVRKLERMFGRGMVTQAVGA</sequence>
<dbReference type="SUPFAM" id="SSF161098">
    <property type="entry name" value="MetI-like"/>
    <property type="match status" value="1"/>
</dbReference>
<evidence type="ECO:0000256" key="4">
    <source>
        <dbReference type="ARBA" id="ARBA00022475"/>
    </source>
</evidence>
<dbReference type="PANTHER" id="PTHR30614:SF0">
    <property type="entry name" value="L-CYSTINE TRANSPORT SYSTEM PERMEASE PROTEIN TCYL"/>
    <property type="match status" value="1"/>
</dbReference>
<keyword evidence="4" id="KW-1003">Cell membrane</keyword>
<dbReference type="PANTHER" id="PTHR30614">
    <property type="entry name" value="MEMBRANE COMPONENT OF AMINO ACID ABC TRANSPORTER"/>
    <property type="match status" value="1"/>
</dbReference>
<evidence type="ECO:0000256" key="3">
    <source>
        <dbReference type="ARBA" id="ARBA00022448"/>
    </source>
</evidence>
<dbReference type="InterPro" id="IPR000515">
    <property type="entry name" value="MetI-like"/>
</dbReference>
<dbReference type="Gene3D" id="1.10.3720.10">
    <property type="entry name" value="MetI-like"/>
    <property type="match status" value="1"/>
</dbReference>
<protein>
    <submittedName>
        <fullName evidence="10">Ectoine/hydroxyectoine ABC transporter permease subunit EhuC</fullName>
    </submittedName>
</protein>
<geneLocation type="plasmid" evidence="11">
    <name>pemeittgr7b</name>
</geneLocation>
<accession>A0A859QV95</accession>
<keyword evidence="8 9" id="KW-0472">Membrane</keyword>
<dbReference type="InterPro" id="IPR010065">
    <property type="entry name" value="AA_ABC_transptr_permease_3TM"/>
</dbReference>
<keyword evidence="6" id="KW-0029">Amino-acid transport</keyword>
<dbReference type="Pfam" id="PF00528">
    <property type="entry name" value="BPD_transp_1"/>
    <property type="match status" value="1"/>
</dbReference>
<dbReference type="InterPro" id="IPR035906">
    <property type="entry name" value="MetI-like_sf"/>
</dbReference>
<dbReference type="EMBL" id="CP041240">
    <property type="protein sequence ID" value="QLL64396.1"/>
    <property type="molecule type" value="Genomic_DNA"/>
</dbReference>
<keyword evidence="11" id="KW-1185">Reference proteome</keyword>
<dbReference type="NCBIfam" id="TIGR03004">
    <property type="entry name" value="ectoine_ehuC"/>
    <property type="match status" value="1"/>
</dbReference>
<reference evidence="10 11" key="1">
    <citation type="submission" date="2019-06" db="EMBL/GenBank/DDBJ databases">
        <title>Complete genome sequence of Ensifer mexicanus ITTG R7 isolated from nodules of Acacia angustissima (Mill.) Kuntze.</title>
        <authorList>
            <person name="Rincon-Rosales R."/>
            <person name="Rogel M.A."/>
            <person name="Guerrero G."/>
            <person name="Rincon-Molina C.I."/>
            <person name="Lopez-Lopez A."/>
            <person name="Martinez-Romero E."/>
        </authorList>
    </citation>
    <scope>NUCLEOTIDE SEQUENCE [LARGE SCALE GENOMIC DNA]</scope>
    <source>
        <strain evidence="10 11">ITTG R7</strain>
        <plasmid evidence="11">pemeittgr7b</plasmid>
    </source>
</reference>
<dbReference type="InterPro" id="IPR014342">
    <property type="entry name" value="Ectoine_EhuC"/>
</dbReference>
<proteinExistence type="inferred from homology"/>
<evidence type="ECO:0000256" key="8">
    <source>
        <dbReference type="ARBA" id="ARBA00023136"/>
    </source>
</evidence>
<evidence type="ECO:0000256" key="6">
    <source>
        <dbReference type="ARBA" id="ARBA00022970"/>
    </source>
</evidence>
<comment type="similarity">
    <text evidence="2">Belongs to the binding-protein-dependent transport system permease family. HisMQ subfamily.</text>
</comment>
<dbReference type="GO" id="GO:0006865">
    <property type="term" value="P:amino acid transport"/>
    <property type="evidence" value="ECO:0007669"/>
    <property type="project" value="UniProtKB-KW"/>
</dbReference>
<dbReference type="CDD" id="cd06261">
    <property type="entry name" value="TM_PBP2"/>
    <property type="match status" value="1"/>
</dbReference>
<dbReference type="RefSeq" id="WP_180942272.1">
    <property type="nucleotide sequence ID" value="NZ_CP041240.1"/>
</dbReference>
<dbReference type="GO" id="GO:0043190">
    <property type="term" value="C:ATP-binding cassette (ABC) transporter complex"/>
    <property type="evidence" value="ECO:0007669"/>
    <property type="project" value="InterPro"/>
</dbReference>
<feature type="transmembrane region" description="Helical" evidence="9">
    <location>
        <begin position="56"/>
        <end position="77"/>
    </location>
</feature>
<name>A0A859QV95_9HYPH</name>
<dbReference type="InterPro" id="IPR043429">
    <property type="entry name" value="ArtM/GltK/GlnP/TcyL/YhdX-like"/>
</dbReference>
<keyword evidence="3 9" id="KW-0813">Transport</keyword>
<dbReference type="Proteomes" id="UP000510721">
    <property type="component" value="Plasmid pEmeITTGR7b"/>
</dbReference>
<evidence type="ECO:0000256" key="2">
    <source>
        <dbReference type="ARBA" id="ARBA00010072"/>
    </source>
</evidence>
<feature type="transmembrane region" description="Helical" evidence="9">
    <location>
        <begin position="24"/>
        <end position="44"/>
    </location>
</feature>
<gene>
    <name evidence="10" type="primary">ehuC</name>
    <name evidence="10" type="ORF">FKV68_23495</name>
</gene>
<organism evidence="10 11">
    <name type="scientific">Sinorhizobium mexicanum</name>
    <dbReference type="NCBI Taxonomy" id="375549"/>
    <lineage>
        <taxon>Bacteria</taxon>
        <taxon>Pseudomonadati</taxon>
        <taxon>Pseudomonadota</taxon>
        <taxon>Alphaproteobacteria</taxon>
        <taxon>Hyphomicrobiales</taxon>
        <taxon>Rhizobiaceae</taxon>
        <taxon>Sinorhizobium/Ensifer group</taxon>
        <taxon>Sinorhizobium</taxon>
    </lineage>
</organism>
<keyword evidence="7 9" id="KW-1133">Transmembrane helix</keyword>
<evidence type="ECO:0000313" key="10">
    <source>
        <dbReference type="EMBL" id="QLL64396.1"/>
    </source>
</evidence>
<keyword evidence="10" id="KW-0614">Plasmid</keyword>
<evidence type="ECO:0000313" key="11">
    <source>
        <dbReference type="Proteomes" id="UP000510721"/>
    </source>
</evidence>
<dbReference type="KEGG" id="emx:FKV68_23495"/>